<feature type="signal peptide" evidence="1">
    <location>
        <begin position="1"/>
        <end position="23"/>
    </location>
</feature>
<sequence length="203" mass="23172">MPWCRFRLASLFGLLGTALVSRAQAPSPLHSFFQQHFDSTLVYQSSSHQNASPNYLILAKHQNRLAFFTYTSPYRDVLGHYYPGPLVQKFGQEDSRFRATVPDTNRYLLPKRIAEETLRPSWYSLVPPQLWAIPGDEQARSATGACMSEDGEEITLYLIDKKAIRAARFYAPTFYEVCVGKDAGRQQVIQLRNTLQQLLQSVH</sequence>
<reference evidence="2" key="1">
    <citation type="submission" date="2022-04" db="EMBL/GenBank/DDBJ databases">
        <title>Hymenobacter sp. isolated from the air.</title>
        <authorList>
            <person name="Won M."/>
            <person name="Lee C.-M."/>
            <person name="Woen H.-Y."/>
            <person name="Kwon S.-W."/>
        </authorList>
    </citation>
    <scope>NUCLEOTIDE SEQUENCE</scope>
    <source>
        <strain evidence="2">5420S-77</strain>
        <plasmid evidence="2">unnamed3</plasmid>
    </source>
</reference>
<dbReference type="EMBL" id="CP095064">
    <property type="protein sequence ID" value="UOQ69150.1"/>
    <property type="molecule type" value="Genomic_DNA"/>
</dbReference>
<organism evidence="2 3">
    <name type="scientific">Hymenobacter volaticus</name>
    <dbReference type="NCBI Taxonomy" id="2932254"/>
    <lineage>
        <taxon>Bacteria</taxon>
        <taxon>Pseudomonadati</taxon>
        <taxon>Bacteroidota</taxon>
        <taxon>Cytophagia</taxon>
        <taxon>Cytophagales</taxon>
        <taxon>Hymenobacteraceae</taxon>
        <taxon>Hymenobacter</taxon>
    </lineage>
</organism>
<gene>
    <name evidence="2" type="ORF">MUN86_25890</name>
</gene>
<evidence type="ECO:0000256" key="1">
    <source>
        <dbReference type="SAM" id="SignalP"/>
    </source>
</evidence>
<evidence type="ECO:0008006" key="4">
    <source>
        <dbReference type="Google" id="ProtNLM"/>
    </source>
</evidence>
<name>A0ABY4GE15_9BACT</name>
<keyword evidence="3" id="KW-1185">Reference proteome</keyword>
<keyword evidence="1" id="KW-0732">Signal</keyword>
<accession>A0ABY4GE15</accession>
<evidence type="ECO:0000313" key="3">
    <source>
        <dbReference type="Proteomes" id="UP000830401"/>
    </source>
</evidence>
<geneLocation type="plasmid" evidence="2 3">
    <name>unnamed3</name>
</geneLocation>
<dbReference type="RefSeq" id="WP_245126904.1">
    <property type="nucleotide sequence ID" value="NZ_CP095064.1"/>
</dbReference>
<feature type="chain" id="PRO_5047233193" description="GLPGLI family protein" evidence="1">
    <location>
        <begin position="24"/>
        <end position="203"/>
    </location>
</feature>
<evidence type="ECO:0000313" key="2">
    <source>
        <dbReference type="EMBL" id="UOQ69150.1"/>
    </source>
</evidence>
<proteinExistence type="predicted"/>
<dbReference type="Proteomes" id="UP000830401">
    <property type="component" value="Plasmid unnamed3"/>
</dbReference>
<protein>
    <recommendedName>
        <fullName evidence="4">GLPGLI family protein</fullName>
    </recommendedName>
</protein>
<keyword evidence="2" id="KW-0614">Plasmid</keyword>